<dbReference type="Proteomes" id="UP001627154">
    <property type="component" value="Unassembled WGS sequence"/>
</dbReference>
<dbReference type="FunFam" id="3.90.550.10:FF:000041">
    <property type="entry name" value="UDP-glucose ceramide glucosyltransferase"/>
    <property type="match status" value="1"/>
</dbReference>
<evidence type="ECO:0000256" key="6">
    <source>
        <dbReference type="ARBA" id="ARBA00022516"/>
    </source>
</evidence>
<feature type="transmembrane region" description="Helical" evidence="16">
    <location>
        <begin position="324"/>
        <end position="345"/>
    </location>
</feature>
<comment type="subcellular location">
    <subcellularLocation>
        <location evidence="1">Golgi apparatus membrane</location>
        <topology evidence="1">Multi-pass membrane protein</topology>
    </subcellularLocation>
</comment>
<comment type="pathway">
    <text evidence="3">Sphingolipid metabolism.</text>
</comment>
<evidence type="ECO:0000256" key="12">
    <source>
        <dbReference type="ARBA" id="ARBA00023098"/>
    </source>
</evidence>
<evidence type="ECO:0000256" key="5">
    <source>
        <dbReference type="ARBA" id="ARBA00012699"/>
    </source>
</evidence>
<organism evidence="17 18">
    <name type="scientific">Trichogramma kaykai</name>
    <dbReference type="NCBI Taxonomy" id="54128"/>
    <lineage>
        <taxon>Eukaryota</taxon>
        <taxon>Metazoa</taxon>
        <taxon>Ecdysozoa</taxon>
        <taxon>Arthropoda</taxon>
        <taxon>Hexapoda</taxon>
        <taxon>Insecta</taxon>
        <taxon>Pterygota</taxon>
        <taxon>Neoptera</taxon>
        <taxon>Endopterygota</taxon>
        <taxon>Hymenoptera</taxon>
        <taxon>Apocrita</taxon>
        <taxon>Proctotrupomorpha</taxon>
        <taxon>Chalcidoidea</taxon>
        <taxon>Trichogrammatidae</taxon>
        <taxon>Trichogramma</taxon>
    </lineage>
</organism>
<evidence type="ECO:0000256" key="15">
    <source>
        <dbReference type="ARBA" id="ARBA00048104"/>
    </source>
</evidence>
<comment type="similarity">
    <text evidence="4">Belongs to the glycosyltransferase 2 family.</text>
</comment>
<keyword evidence="8" id="KW-0808">Transferase</keyword>
<evidence type="ECO:0000256" key="1">
    <source>
        <dbReference type="ARBA" id="ARBA00004653"/>
    </source>
</evidence>
<proteinExistence type="inferred from homology"/>
<dbReference type="PANTHER" id="PTHR12726:SF0">
    <property type="entry name" value="CERAMIDE GLUCOSYLTRANSFERASE"/>
    <property type="match status" value="1"/>
</dbReference>
<dbReference type="SUPFAM" id="SSF53448">
    <property type="entry name" value="Nucleotide-diphospho-sugar transferases"/>
    <property type="match status" value="1"/>
</dbReference>
<keyword evidence="9 16" id="KW-0812">Transmembrane</keyword>
<reference evidence="17 18" key="1">
    <citation type="journal article" date="2024" name="bioRxiv">
        <title>A reference genome for Trichogramma kaykai: A tiny desert-dwelling parasitoid wasp with competing sex-ratio distorters.</title>
        <authorList>
            <person name="Culotta J."/>
            <person name="Lindsey A.R."/>
        </authorList>
    </citation>
    <scope>NUCLEOTIDE SEQUENCE [LARGE SCALE GENOMIC DNA]</scope>
    <source>
        <strain evidence="17 18">KSX58</strain>
    </source>
</reference>
<dbReference type="Pfam" id="PF13506">
    <property type="entry name" value="Glyco_transf_21"/>
    <property type="match status" value="1"/>
</dbReference>
<sequence>MLSVRGSEAALYTLYGFAAFFMVFWAGMWLIHVIALVAGRWKLHRQKFLKLPIRETPLPGVSIIKPLVGVDSNLFSNLETFFHLDYPLYELLFCVEDPKDPVLQLVTKLMDKYPGVDAQLFVGGKGVGVNPKINNMQPAYEAAKHELILISDSGIRMNEDTLLDMVNYMGERVGLVHQMPFTCDRSGFAACYEKIFFGTVQSRMYLAADLLRINCHTGMSALIKKALLDEVGGLKTFGVYLAEDFFYAKSLTDRGWKITVSSQPAMQNSGHCEMQSFQARLRRWAKLRVAMLPSIIVFEPLSECLVLGACASWAAALLFDWDSLLFYVVHVFLWFVFDWTLLCLVQNGPLPFNALEFLIGWILCEATRPYLFVQAVLDPLIQWRSRVYRLKWGGLAEEVKAKVKY</sequence>
<dbReference type="PANTHER" id="PTHR12726">
    <property type="entry name" value="CERAMIDE GLUCOSYLTRANSFERASE"/>
    <property type="match status" value="1"/>
</dbReference>
<evidence type="ECO:0000256" key="14">
    <source>
        <dbReference type="ARBA" id="ARBA00047869"/>
    </source>
</evidence>
<protein>
    <recommendedName>
        <fullName evidence="5">ceramide glucosyltransferase</fullName>
        <ecNumber evidence="5">2.4.1.80</ecNumber>
    </recommendedName>
</protein>
<evidence type="ECO:0000256" key="2">
    <source>
        <dbReference type="ARBA" id="ARBA00004760"/>
    </source>
</evidence>
<dbReference type="AlphaFoldDB" id="A0ABD2WTP1"/>
<evidence type="ECO:0000256" key="4">
    <source>
        <dbReference type="ARBA" id="ARBA00006739"/>
    </source>
</evidence>
<dbReference type="GO" id="GO:0006629">
    <property type="term" value="P:lipid metabolic process"/>
    <property type="evidence" value="ECO:0007669"/>
    <property type="project" value="UniProtKB-KW"/>
</dbReference>
<feature type="transmembrane region" description="Helical" evidence="16">
    <location>
        <begin position="12"/>
        <end position="38"/>
    </location>
</feature>
<dbReference type="InterPro" id="IPR025993">
    <property type="entry name" value="Ceramide_glucosylTrfase"/>
</dbReference>
<keyword evidence="13 16" id="KW-0472">Membrane</keyword>
<evidence type="ECO:0000256" key="3">
    <source>
        <dbReference type="ARBA" id="ARBA00004991"/>
    </source>
</evidence>
<evidence type="ECO:0000313" key="17">
    <source>
        <dbReference type="EMBL" id="KAL3396441.1"/>
    </source>
</evidence>
<evidence type="ECO:0000256" key="13">
    <source>
        <dbReference type="ARBA" id="ARBA00023136"/>
    </source>
</evidence>
<evidence type="ECO:0000256" key="10">
    <source>
        <dbReference type="ARBA" id="ARBA00022989"/>
    </source>
</evidence>
<keyword evidence="7" id="KW-0328">Glycosyltransferase</keyword>
<dbReference type="CDD" id="cd02520">
    <property type="entry name" value="Glucosylceramide_synthase"/>
    <property type="match status" value="1"/>
</dbReference>
<dbReference type="EC" id="2.4.1.80" evidence="5"/>
<comment type="pathway">
    <text evidence="2">Lipid metabolism; sphingolipid metabolism.</text>
</comment>
<keyword evidence="11" id="KW-0333">Golgi apparatus</keyword>
<keyword evidence="12" id="KW-0443">Lipid metabolism</keyword>
<accession>A0ABD2WTP1</accession>
<dbReference type="InterPro" id="IPR029044">
    <property type="entry name" value="Nucleotide-diphossugar_trans"/>
</dbReference>
<dbReference type="GO" id="GO:0000139">
    <property type="term" value="C:Golgi membrane"/>
    <property type="evidence" value="ECO:0007669"/>
    <property type="project" value="UniProtKB-SubCell"/>
</dbReference>
<name>A0ABD2WTP1_9HYME</name>
<comment type="catalytic activity">
    <reaction evidence="14">
        <text>UDP-alpha-D-xylose + an N-acylsphing-4-enine = a beta-D-xylosyl-(1&lt;-&gt;1')-N-acylsphing-4-enine + UDP + H(+)</text>
        <dbReference type="Rhea" id="RHEA:70243"/>
        <dbReference type="ChEBI" id="CHEBI:15378"/>
        <dbReference type="ChEBI" id="CHEBI:52639"/>
        <dbReference type="ChEBI" id="CHEBI:57632"/>
        <dbReference type="ChEBI" id="CHEBI:58223"/>
        <dbReference type="ChEBI" id="CHEBI:189068"/>
    </reaction>
    <physiologicalReaction direction="left-to-right" evidence="14">
        <dbReference type="Rhea" id="RHEA:70244"/>
    </physiologicalReaction>
</comment>
<keyword evidence="10 16" id="KW-1133">Transmembrane helix</keyword>
<evidence type="ECO:0000256" key="8">
    <source>
        <dbReference type="ARBA" id="ARBA00022679"/>
    </source>
</evidence>
<dbReference type="GO" id="GO:0008120">
    <property type="term" value="F:ceramide glucosyltransferase activity"/>
    <property type="evidence" value="ECO:0007669"/>
    <property type="project" value="UniProtKB-EC"/>
</dbReference>
<evidence type="ECO:0000256" key="9">
    <source>
        <dbReference type="ARBA" id="ARBA00022692"/>
    </source>
</evidence>
<keyword evidence="18" id="KW-1185">Reference proteome</keyword>
<evidence type="ECO:0000256" key="11">
    <source>
        <dbReference type="ARBA" id="ARBA00023034"/>
    </source>
</evidence>
<keyword evidence="6" id="KW-0444">Lipid biosynthesis</keyword>
<comment type="catalytic activity">
    <reaction evidence="15">
        <text>N-(9Z-octadecenoyl)-sphing-4-enine + UDP-alpha-D-xylose = beta-D-xylosyl-(1&lt;-&gt;1')-N-(9Z-octadecenoyl)-sphing-4-enine + UDP + H(+)</text>
        <dbReference type="Rhea" id="RHEA:70247"/>
        <dbReference type="ChEBI" id="CHEBI:15378"/>
        <dbReference type="ChEBI" id="CHEBI:57632"/>
        <dbReference type="ChEBI" id="CHEBI:58223"/>
        <dbReference type="ChEBI" id="CHEBI:77996"/>
        <dbReference type="ChEBI" id="CHEBI:189081"/>
    </reaction>
    <physiologicalReaction direction="left-to-right" evidence="15">
        <dbReference type="Rhea" id="RHEA:70248"/>
    </physiologicalReaction>
</comment>
<feature type="transmembrane region" description="Helical" evidence="16">
    <location>
        <begin position="290"/>
        <end position="318"/>
    </location>
</feature>
<comment type="caution">
    <text evidence="17">The sequence shown here is derived from an EMBL/GenBank/DDBJ whole genome shotgun (WGS) entry which is preliminary data.</text>
</comment>
<dbReference type="EMBL" id="JBJJXI010000071">
    <property type="protein sequence ID" value="KAL3396441.1"/>
    <property type="molecule type" value="Genomic_DNA"/>
</dbReference>
<dbReference type="Gene3D" id="3.90.550.10">
    <property type="entry name" value="Spore Coat Polysaccharide Biosynthesis Protein SpsA, Chain A"/>
    <property type="match status" value="1"/>
</dbReference>
<evidence type="ECO:0000256" key="16">
    <source>
        <dbReference type="SAM" id="Phobius"/>
    </source>
</evidence>
<evidence type="ECO:0000313" key="18">
    <source>
        <dbReference type="Proteomes" id="UP001627154"/>
    </source>
</evidence>
<evidence type="ECO:0000256" key="7">
    <source>
        <dbReference type="ARBA" id="ARBA00022676"/>
    </source>
</evidence>
<gene>
    <name evidence="17" type="ORF">TKK_009609</name>
</gene>